<name>A0A851GCZ7_9BACT</name>
<dbReference type="SUPFAM" id="SSF49303">
    <property type="entry name" value="beta-Galactosidase/glucuronidase domain"/>
    <property type="match status" value="2"/>
</dbReference>
<dbReference type="EMBL" id="JACBAZ010000001">
    <property type="protein sequence ID" value="NWK54812.1"/>
    <property type="molecule type" value="Genomic_DNA"/>
</dbReference>
<dbReference type="Pfam" id="PF00703">
    <property type="entry name" value="Glyco_hydro_2"/>
    <property type="match status" value="1"/>
</dbReference>
<evidence type="ECO:0000256" key="1">
    <source>
        <dbReference type="ARBA" id="ARBA00001412"/>
    </source>
</evidence>
<dbReference type="AlphaFoldDB" id="A0A851GCZ7"/>
<feature type="domain" description="Glycosyl hydrolases family 2 sugar binding" evidence="8">
    <location>
        <begin position="66"/>
        <end position="202"/>
    </location>
</feature>
<sequence length="934" mass="105381">MKMKVMMFSNVRFGWFAIGLLVMVSLVGGVSGAETQSRYLTGKGNDDPVLWDFFCTKGRKSGTWTKIGVPSQWEQQGFGNYDYGNDHHYRPKGVEHHDEEGIYRRNFQIPQAWKGKRVRIVFEGVMTDAQVRVNGQLAGPIHQGGFYRFAYEITSLLKAGENQLEVHVCKVSKNKTVEMAERQADYWVLGGIFRPVFLEALPQEYIDWASVDAKADGSFDLDVFIVGAKGADRLRAQIVDSQGDALGEPFSSPVGAGVKKVSVSTKVRGHQTWTAETPHLYTVRLDLMSGDRCLHRIERKFGFRTVELKAKQGVFVNGRKIRLKGVNRHCFWPETGRTVSRALSYQDARLIKEMNMNAVRMSHYPPDKHFLEACDELGLYVINELCGWSQPAYDTEVGERLVGELVRRDQMHPSILFWANGNEGGWNTELDDDYALWDKQNRVVIHPWSLFNEIDTKHYPNYSFLEGMAKREQVFMPTEFLHGLYDGGSGSGLNDYWNLILQHEHAAGGFLWVFADEGIVRTDRNGEIDLAGNRAPDGLVGPHREKEGSFFTVKEIWSPVQVSMVSTAESGFSGKVQVENRYDFTNLDTCTLAWEKLRYTISGEEVVQRGRLDCPVVAPGERTQLLLPGDWSSTQALRVRVTNGKKQELFTWCWSLQPPNPLALCGLAGRDKQTVQVEESPGRLRARVGDFTADFDPRTGLLMGMASGAKVIPLSRGPRLAHLMELLPESQTLIRQRYDGDVLVLDVEGVNGGLNGLIWKIHPQGYLEMQCSYGGNEDDETYAFHGVTFDFPEQGVLGKRWLGQGPYRVWQNRMRGPQFGLWQCEYNDAVPGKHWPLPEFKGYFADMHWLELQRDEGNLNVVTNQSGLFARVFEPRNGTEPLHTRTANFDGGVSFLHAIPAIGTKFHAADQRGPSGLPTKIKGKQQIHLIFFPS</sequence>
<evidence type="ECO:0000259" key="9">
    <source>
        <dbReference type="Pfam" id="PF16353"/>
    </source>
</evidence>
<dbReference type="InterPro" id="IPR011013">
    <property type="entry name" value="Gal_mutarotase_sf_dom"/>
</dbReference>
<dbReference type="GO" id="GO:0005990">
    <property type="term" value="P:lactose catabolic process"/>
    <property type="evidence" value="ECO:0007669"/>
    <property type="project" value="TreeGrafter"/>
</dbReference>
<dbReference type="GO" id="GO:0009341">
    <property type="term" value="C:beta-galactosidase complex"/>
    <property type="evidence" value="ECO:0007669"/>
    <property type="project" value="TreeGrafter"/>
</dbReference>
<protein>
    <recommendedName>
        <fullName evidence="3">beta-galactosidase</fullName>
        <ecNumber evidence="3">3.2.1.23</ecNumber>
    </recommendedName>
</protein>
<comment type="caution">
    <text evidence="10">The sequence shown here is derived from an EMBL/GenBank/DDBJ whole genome shotgun (WGS) entry which is preliminary data.</text>
</comment>
<reference evidence="10 11" key="1">
    <citation type="submission" date="2020-07" db="EMBL/GenBank/DDBJ databases">
        <title>Roseicoccus Jingziensis gen. nov., sp. nov., isolated from coastal seawater.</title>
        <authorList>
            <person name="Feng X."/>
        </authorList>
    </citation>
    <scope>NUCLEOTIDE SEQUENCE [LARGE SCALE GENOMIC DNA]</scope>
    <source>
        <strain evidence="10 11">N1E253</strain>
    </source>
</reference>
<feature type="domain" description="Glycoside hydrolase family 2 immunoglobulin-like beta-sandwich" evidence="6">
    <location>
        <begin position="214"/>
        <end position="304"/>
    </location>
</feature>
<dbReference type="Pfam" id="PF16353">
    <property type="entry name" value="LacZ_4"/>
    <property type="match status" value="1"/>
</dbReference>
<dbReference type="PRINTS" id="PR00132">
    <property type="entry name" value="GLHYDRLASE2"/>
</dbReference>
<proteinExistence type="inferred from homology"/>
<comment type="similarity">
    <text evidence="2">Belongs to the glycosyl hydrolase 2 family.</text>
</comment>
<dbReference type="Proteomes" id="UP000557872">
    <property type="component" value="Unassembled WGS sequence"/>
</dbReference>
<dbReference type="InterPro" id="IPR050347">
    <property type="entry name" value="Bact_Beta-galactosidase"/>
</dbReference>
<evidence type="ECO:0000256" key="2">
    <source>
        <dbReference type="ARBA" id="ARBA00007401"/>
    </source>
</evidence>
<dbReference type="PANTHER" id="PTHR46323:SF2">
    <property type="entry name" value="BETA-GALACTOSIDASE"/>
    <property type="match status" value="1"/>
</dbReference>
<dbReference type="SUPFAM" id="SSF51445">
    <property type="entry name" value="(Trans)glycosidases"/>
    <property type="match status" value="1"/>
</dbReference>
<keyword evidence="5" id="KW-0326">Glycosidase</keyword>
<dbReference type="InterPro" id="IPR017853">
    <property type="entry name" value="GH"/>
</dbReference>
<keyword evidence="11" id="KW-1185">Reference proteome</keyword>
<comment type="catalytic activity">
    <reaction evidence="1">
        <text>Hydrolysis of terminal non-reducing beta-D-galactose residues in beta-D-galactosides.</text>
        <dbReference type="EC" id="3.2.1.23"/>
    </reaction>
</comment>
<dbReference type="Gene3D" id="2.60.120.260">
    <property type="entry name" value="Galactose-binding domain-like"/>
    <property type="match status" value="1"/>
</dbReference>
<dbReference type="Gene3D" id="3.20.20.80">
    <property type="entry name" value="Glycosidases"/>
    <property type="match status" value="1"/>
</dbReference>
<dbReference type="InterPro" id="IPR032312">
    <property type="entry name" value="LacZ_4"/>
</dbReference>
<evidence type="ECO:0000256" key="5">
    <source>
        <dbReference type="ARBA" id="ARBA00023295"/>
    </source>
</evidence>
<dbReference type="SUPFAM" id="SSF49785">
    <property type="entry name" value="Galactose-binding domain-like"/>
    <property type="match status" value="1"/>
</dbReference>
<dbReference type="GO" id="GO:0030246">
    <property type="term" value="F:carbohydrate binding"/>
    <property type="evidence" value="ECO:0007669"/>
    <property type="project" value="InterPro"/>
</dbReference>
<evidence type="ECO:0000256" key="4">
    <source>
        <dbReference type="ARBA" id="ARBA00022801"/>
    </source>
</evidence>
<dbReference type="Gene3D" id="2.70.98.10">
    <property type="match status" value="1"/>
</dbReference>
<evidence type="ECO:0000259" key="8">
    <source>
        <dbReference type="Pfam" id="PF02837"/>
    </source>
</evidence>
<dbReference type="InterPro" id="IPR008979">
    <property type="entry name" value="Galactose-bd-like_sf"/>
</dbReference>
<accession>A0A851GCZ7</accession>
<feature type="domain" description="Beta-galactosidase" evidence="9">
    <location>
        <begin position="576"/>
        <end position="639"/>
    </location>
</feature>
<dbReference type="InterPro" id="IPR006102">
    <property type="entry name" value="Ig-like_GH2"/>
</dbReference>
<evidence type="ECO:0000313" key="10">
    <source>
        <dbReference type="EMBL" id="NWK54812.1"/>
    </source>
</evidence>
<evidence type="ECO:0000259" key="7">
    <source>
        <dbReference type="Pfam" id="PF02836"/>
    </source>
</evidence>
<dbReference type="InterPro" id="IPR006101">
    <property type="entry name" value="Glyco_hydro_2"/>
</dbReference>
<dbReference type="Gene3D" id="2.60.40.10">
    <property type="entry name" value="Immunoglobulins"/>
    <property type="match status" value="2"/>
</dbReference>
<evidence type="ECO:0000256" key="3">
    <source>
        <dbReference type="ARBA" id="ARBA00012756"/>
    </source>
</evidence>
<dbReference type="InterPro" id="IPR006103">
    <property type="entry name" value="Glyco_hydro_2_cat"/>
</dbReference>
<organism evidence="10 11">
    <name type="scientific">Oceaniferula marina</name>
    <dbReference type="NCBI Taxonomy" id="2748318"/>
    <lineage>
        <taxon>Bacteria</taxon>
        <taxon>Pseudomonadati</taxon>
        <taxon>Verrucomicrobiota</taxon>
        <taxon>Verrucomicrobiia</taxon>
        <taxon>Verrucomicrobiales</taxon>
        <taxon>Verrucomicrobiaceae</taxon>
        <taxon>Oceaniferula</taxon>
    </lineage>
</organism>
<dbReference type="GO" id="GO:0004565">
    <property type="term" value="F:beta-galactosidase activity"/>
    <property type="evidence" value="ECO:0007669"/>
    <property type="project" value="UniProtKB-EC"/>
</dbReference>
<dbReference type="EC" id="3.2.1.23" evidence="3"/>
<evidence type="ECO:0000259" key="6">
    <source>
        <dbReference type="Pfam" id="PF00703"/>
    </source>
</evidence>
<feature type="domain" description="Glycoside hydrolase family 2 catalytic" evidence="7">
    <location>
        <begin position="308"/>
        <end position="525"/>
    </location>
</feature>
<dbReference type="Pfam" id="PF02836">
    <property type="entry name" value="Glyco_hydro_2_C"/>
    <property type="match status" value="1"/>
</dbReference>
<dbReference type="RefSeq" id="WP_178931316.1">
    <property type="nucleotide sequence ID" value="NZ_JACBAZ010000001.1"/>
</dbReference>
<gene>
    <name evidence="10" type="ORF">HW115_04280</name>
</gene>
<dbReference type="InterPro" id="IPR013783">
    <property type="entry name" value="Ig-like_fold"/>
</dbReference>
<dbReference type="SUPFAM" id="SSF74650">
    <property type="entry name" value="Galactose mutarotase-like"/>
    <property type="match status" value="1"/>
</dbReference>
<keyword evidence="4" id="KW-0378">Hydrolase</keyword>
<evidence type="ECO:0000313" key="11">
    <source>
        <dbReference type="Proteomes" id="UP000557872"/>
    </source>
</evidence>
<dbReference type="InterPro" id="IPR006104">
    <property type="entry name" value="Glyco_hydro_2_N"/>
</dbReference>
<dbReference type="InterPro" id="IPR036156">
    <property type="entry name" value="Beta-gal/glucu_dom_sf"/>
</dbReference>
<dbReference type="PANTHER" id="PTHR46323">
    <property type="entry name" value="BETA-GALACTOSIDASE"/>
    <property type="match status" value="1"/>
</dbReference>
<dbReference type="Pfam" id="PF02837">
    <property type="entry name" value="Glyco_hydro_2_N"/>
    <property type="match status" value="1"/>
</dbReference>
<dbReference type="InterPro" id="IPR014718">
    <property type="entry name" value="GH-type_carb-bd"/>
</dbReference>